<dbReference type="SUPFAM" id="SSF109604">
    <property type="entry name" value="HD-domain/PDEase-like"/>
    <property type="match status" value="1"/>
</dbReference>
<dbReference type="CDD" id="cd00077">
    <property type="entry name" value="HDc"/>
    <property type="match status" value="1"/>
</dbReference>
<dbReference type="Pfam" id="PF00990">
    <property type="entry name" value="GGDEF"/>
    <property type="match status" value="1"/>
</dbReference>
<dbReference type="PROSITE" id="PS51832">
    <property type="entry name" value="HD_GYP"/>
    <property type="match status" value="1"/>
</dbReference>
<proteinExistence type="predicted"/>
<dbReference type="NCBIfam" id="TIGR00254">
    <property type="entry name" value="GGDEF"/>
    <property type="match status" value="1"/>
</dbReference>
<dbReference type="STRING" id="1121421.SAMN02745123_02560"/>
<dbReference type="InterPro" id="IPR043128">
    <property type="entry name" value="Rev_trsase/Diguanyl_cyclase"/>
</dbReference>
<dbReference type="InterPro" id="IPR003607">
    <property type="entry name" value="HD/PDEase_dom"/>
</dbReference>
<dbReference type="PROSITE" id="PS50887">
    <property type="entry name" value="GGDEF"/>
    <property type="match status" value="1"/>
</dbReference>
<dbReference type="SMART" id="SM00267">
    <property type="entry name" value="GGDEF"/>
    <property type="match status" value="1"/>
</dbReference>
<dbReference type="Gene3D" id="3.30.70.270">
    <property type="match status" value="1"/>
</dbReference>
<name>A0A1M6U185_9FIRM</name>
<dbReference type="RefSeq" id="WP_072914971.1">
    <property type="nucleotide sequence ID" value="NZ_FRAR01000018.1"/>
</dbReference>
<evidence type="ECO:0000313" key="3">
    <source>
        <dbReference type="EMBL" id="SHK63062.1"/>
    </source>
</evidence>
<evidence type="ECO:0000313" key="4">
    <source>
        <dbReference type="Proteomes" id="UP000183997"/>
    </source>
</evidence>
<dbReference type="InterPro" id="IPR000160">
    <property type="entry name" value="GGDEF_dom"/>
</dbReference>
<dbReference type="PANTHER" id="PTHR43155:SF2">
    <property type="entry name" value="CYCLIC DI-GMP PHOSPHODIESTERASE PA4108"/>
    <property type="match status" value="1"/>
</dbReference>
<dbReference type="Pfam" id="PF13487">
    <property type="entry name" value="HD_5"/>
    <property type="match status" value="1"/>
</dbReference>
<dbReference type="InterPro" id="IPR029787">
    <property type="entry name" value="Nucleotide_cyclase"/>
</dbReference>
<feature type="domain" description="HD-GYP" evidence="2">
    <location>
        <begin position="351"/>
        <end position="544"/>
    </location>
</feature>
<organism evidence="3 4">
    <name type="scientific">Desulforamulus aeronauticus DSM 10349</name>
    <dbReference type="NCBI Taxonomy" id="1121421"/>
    <lineage>
        <taxon>Bacteria</taxon>
        <taxon>Bacillati</taxon>
        <taxon>Bacillota</taxon>
        <taxon>Clostridia</taxon>
        <taxon>Eubacteriales</taxon>
        <taxon>Peptococcaceae</taxon>
        <taxon>Desulforamulus</taxon>
    </lineage>
</organism>
<keyword evidence="4" id="KW-1185">Reference proteome</keyword>
<reference evidence="4" key="1">
    <citation type="submission" date="2016-11" db="EMBL/GenBank/DDBJ databases">
        <authorList>
            <person name="Varghese N."/>
            <person name="Submissions S."/>
        </authorList>
    </citation>
    <scope>NUCLEOTIDE SEQUENCE [LARGE SCALE GENOMIC DNA]</scope>
    <source>
        <strain evidence="4">DSM 10349</strain>
    </source>
</reference>
<dbReference type="OrthoDB" id="9798833at2"/>
<dbReference type="Gene3D" id="1.10.3210.10">
    <property type="entry name" value="Hypothetical protein af1432"/>
    <property type="match status" value="1"/>
</dbReference>
<dbReference type="CDD" id="cd01949">
    <property type="entry name" value="GGDEF"/>
    <property type="match status" value="1"/>
</dbReference>
<dbReference type="EMBL" id="FRAR01000018">
    <property type="protein sequence ID" value="SHK63062.1"/>
    <property type="molecule type" value="Genomic_DNA"/>
</dbReference>
<protein>
    <submittedName>
        <fullName evidence="3">Diguanylate cyclase (GGDEF) domain-containing protein</fullName>
    </submittedName>
</protein>
<dbReference type="Proteomes" id="UP000183997">
    <property type="component" value="Unassembled WGS sequence"/>
</dbReference>
<dbReference type="SUPFAM" id="SSF55073">
    <property type="entry name" value="Nucleotide cyclase"/>
    <property type="match status" value="1"/>
</dbReference>
<accession>A0A1M6U185</accession>
<dbReference type="PANTHER" id="PTHR43155">
    <property type="entry name" value="CYCLIC DI-GMP PHOSPHODIESTERASE PA4108-RELATED"/>
    <property type="match status" value="1"/>
</dbReference>
<dbReference type="InterPro" id="IPR037522">
    <property type="entry name" value="HD_GYP_dom"/>
</dbReference>
<evidence type="ECO:0000259" key="2">
    <source>
        <dbReference type="PROSITE" id="PS51832"/>
    </source>
</evidence>
<evidence type="ECO:0000259" key="1">
    <source>
        <dbReference type="PROSITE" id="PS50887"/>
    </source>
</evidence>
<dbReference type="AlphaFoldDB" id="A0A1M6U185"/>
<feature type="domain" description="GGDEF" evidence="1">
    <location>
        <begin position="230"/>
        <end position="364"/>
    </location>
</feature>
<sequence>MQGNKENLEQIFQKEIALLQSGKADISNPHYDGNDLLPKYQELLNEYERLLKLSRKIFVISDSQGRSLKKREYEIKNLLDNINQGFLTFSQDLLVDSEYSAECIQIFGKKIVNANIIELLSINEPHLKQQLPAIFATVFQANEQDAKSQYLAQLPNMILLNEKSIALAYKFIQATENDEKRLLLILTDITDHLHSKAQIEFLSYNDSLTGLFNRAYVDKIVSEIMCPTKLPISIILGDMNGLKLINDMFGHEKGDELIINTAKVLQKCCRDTDIIARWGGDEFLILLSNTNHEQCEKVVDRITKTCQETSRNPIEISIALGNATLEHPTSSFSEVFSIAESQMYKKKLLESKAIRRQIISNVEDRLQTSRFANVGHIHRIKKLATHFAKLLGFSSTSTEIRNLLLLASLHDVGNLAIPQEILCKSGSLTAKEWEIIKSHSEIGYRMGLSIGESTVAEAILAMHERWDGNGYPSGLKGEQIPFISRLLAIIDTYDVMTHDRVFQGAFSKEQALEEIRLQSGRQFDPALAKVFLLQRDTLLYSGDQ</sequence>
<gene>
    <name evidence="3" type="ORF">SAMN02745123_02560</name>
</gene>